<dbReference type="Proteomes" id="UP001221757">
    <property type="component" value="Unassembled WGS sequence"/>
</dbReference>
<comment type="caution">
    <text evidence="2">The sequence shown here is derived from an EMBL/GenBank/DDBJ whole genome shotgun (WGS) entry which is preliminary data.</text>
</comment>
<organism evidence="2 3">
    <name type="scientific">Mycena rosella</name>
    <name type="common">Pink bonnet</name>
    <name type="synonym">Agaricus rosellus</name>
    <dbReference type="NCBI Taxonomy" id="1033263"/>
    <lineage>
        <taxon>Eukaryota</taxon>
        <taxon>Fungi</taxon>
        <taxon>Dikarya</taxon>
        <taxon>Basidiomycota</taxon>
        <taxon>Agaricomycotina</taxon>
        <taxon>Agaricomycetes</taxon>
        <taxon>Agaricomycetidae</taxon>
        <taxon>Agaricales</taxon>
        <taxon>Marasmiineae</taxon>
        <taxon>Mycenaceae</taxon>
        <taxon>Mycena</taxon>
    </lineage>
</organism>
<dbReference type="EMBL" id="JARKIE010000015">
    <property type="protein sequence ID" value="KAJ7702336.1"/>
    <property type="molecule type" value="Genomic_DNA"/>
</dbReference>
<reference evidence="2" key="1">
    <citation type="submission" date="2023-03" db="EMBL/GenBank/DDBJ databases">
        <title>Massive genome expansion in bonnet fungi (Mycena s.s.) driven by repeated elements and novel gene families across ecological guilds.</title>
        <authorList>
            <consortium name="Lawrence Berkeley National Laboratory"/>
            <person name="Harder C.B."/>
            <person name="Miyauchi S."/>
            <person name="Viragh M."/>
            <person name="Kuo A."/>
            <person name="Thoen E."/>
            <person name="Andreopoulos B."/>
            <person name="Lu D."/>
            <person name="Skrede I."/>
            <person name="Drula E."/>
            <person name="Henrissat B."/>
            <person name="Morin E."/>
            <person name="Kohler A."/>
            <person name="Barry K."/>
            <person name="LaButti K."/>
            <person name="Morin E."/>
            <person name="Salamov A."/>
            <person name="Lipzen A."/>
            <person name="Mereny Z."/>
            <person name="Hegedus B."/>
            <person name="Baldrian P."/>
            <person name="Stursova M."/>
            <person name="Weitz H."/>
            <person name="Taylor A."/>
            <person name="Grigoriev I.V."/>
            <person name="Nagy L.G."/>
            <person name="Martin F."/>
            <person name="Kauserud H."/>
        </authorList>
    </citation>
    <scope>NUCLEOTIDE SEQUENCE</scope>
    <source>
        <strain evidence="2">CBHHK067</strain>
    </source>
</reference>
<protein>
    <submittedName>
        <fullName evidence="2">Uncharacterized protein</fullName>
    </submittedName>
</protein>
<name>A0AAD7GR94_MYCRO</name>
<evidence type="ECO:0000313" key="3">
    <source>
        <dbReference type="Proteomes" id="UP001221757"/>
    </source>
</evidence>
<feature type="region of interest" description="Disordered" evidence="1">
    <location>
        <begin position="25"/>
        <end position="59"/>
    </location>
</feature>
<proteinExistence type="predicted"/>
<dbReference type="AlphaFoldDB" id="A0AAD7GR94"/>
<sequence>MAKSKNTEAAADDVLKTFIERAPKSQYTFDSERGAPTSEICRSPPDADPSSPSASTTTRDCITLQMHSTRLFAAMQNLGFFCALPMDPERTHMECTRIPK</sequence>
<evidence type="ECO:0000313" key="2">
    <source>
        <dbReference type="EMBL" id="KAJ7702336.1"/>
    </source>
</evidence>
<evidence type="ECO:0000256" key="1">
    <source>
        <dbReference type="SAM" id="MobiDB-lite"/>
    </source>
</evidence>
<gene>
    <name evidence="2" type="ORF">B0H17DRAFT_1194832</name>
</gene>
<keyword evidence="3" id="KW-1185">Reference proteome</keyword>
<accession>A0AAD7GR94</accession>